<feature type="domain" description="Flavodoxin-like fold" evidence="3">
    <location>
        <begin position="1"/>
        <end position="179"/>
    </location>
</feature>
<evidence type="ECO:0000256" key="1">
    <source>
        <dbReference type="ARBA" id="ARBA00006252"/>
    </source>
</evidence>
<dbReference type="PANTHER" id="PTHR10204:SF34">
    <property type="entry name" value="NAD(P)H DEHYDROGENASE [QUINONE] 1 ISOFORM 1"/>
    <property type="match status" value="1"/>
</dbReference>
<protein>
    <submittedName>
        <fullName evidence="4">NADPH dehydrogenase</fullName>
    </submittedName>
</protein>
<keyword evidence="2" id="KW-0560">Oxidoreductase</keyword>
<dbReference type="Proteomes" id="UP000077317">
    <property type="component" value="Chromosome"/>
</dbReference>
<dbReference type="EMBL" id="CP014699">
    <property type="protein sequence ID" value="AND79545.1"/>
    <property type="molecule type" value="Genomic_DNA"/>
</dbReference>
<dbReference type="Gene3D" id="3.40.50.360">
    <property type="match status" value="1"/>
</dbReference>
<reference evidence="4 5" key="1">
    <citation type="journal article" date="2016" name="Int. J. Syst. Evol. Microbiol.">
        <title>Streptococcuspantholopis sp. nov., isolated from faeces of the Tibetan antelope (Pantholops hodgsonii).</title>
        <authorList>
            <person name="Bai X."/>
            <person name="Xiong Y."/>
            <person name="Lu S."/>
            <person name="Jin D."/>
            <person name="Lai X."/>
            <person name="Yang J."/>
            <person name="Niu L."/>
            <person name="Hu S."/>
            <person name="Meng X."/>
            <person name="Pu J."/>
            <person name="Ye C."/>
            <person name="Xu J."/>
        </authorList>
    </citation>
    <scope>NUCLEOTIDE SEQUENCE [LARGE SCALE GENOMIC DNA]</scope>
    <source>
        <strain evidence="4 5">TA 26</strain>
    </source>
</reference>
<dbReference type="RefSeq" id="WP_067062594.1">
    <property type="nucleotide sequence ID" value="NZ_CP014699.1"/>
</dbReference>
<dbReference type="GO" id="GO:0005829">
    <property type="term" value="C:cytosol"/>
    <property type="evidence" value="ECO:0007669"/>
    <property type="project" value="TreeGrafter"/>
</dbReference>
<evidence type="ECO:0000313" key="4">
    <source>
        <dbReference type="EMBL" id="AND79545.1"/>
    </source>
</evidence>
<dbReference type="KEGG" id="spat:A0O21_05640"/>
<evidence type="ECO:0000256" key="2">
    <source>
        <dbReference type="ARBA" id="ARBA00023002"/>
    </source>
</evidence>
<evidence type="ECO:0000313" key="5">
    <source>
        <dbReference type="Proteomes" id="UP000077317"/>
    </source>
</evidence>
<comment type="similarity">
    <text evidence="1">Belongs to the NAD(P)H dehydrogenase (quinone) family.</text>
</comment>
<dbReference type="SUPFAM" id="SSF52218">
    <property type="entry name" value="Flavoproteins"/>
    <property type="match status" value="1"/>
</dbReference>
<dbReference type="InterPro" id="IPR003680">
    <property type="entry name" value="Flavodoxin_fold"/>
</dbReference>
<dbReference type="OrthoDB" id="9798454at2"/>
<dbReference type="GO" id="GO:0003955">
    <property type="term" value="F:NAD(P)H dehydrogenase (quinone) activity"/>
    <property type="evidence" value="ECO:0007669"/>
    <property type="project" value="TreeGrafter"/>
</dbReference>
<name>A0A172Q819_9STRE</name>
<dbReference type="PANTHER" id="PTHR10204">
    <property type="entry name" value="NAD P H OXIDOREDUCTASE-RELATED"/>
    <property type="match status" value="1"/>
</dbReference>
<dbReference type="AlphaFoldDB" id="A0A172Q819"/>
<reference evidence="5" key="2">
    <citation type="submission" date="2016-03" db="EMBL/GenBank/DDBJ databases">
        <title>Streptococcus antelopensis sp. nov., isolated from the feces of the Tibetan antelope (Pantholops hodgsonii) in Hoh Xil National Nature Reserve, Qinghai, China.</title>
        <authorList>
            <person name="Bai X."/>
        </authorList>
    </citation>
    <scope>NUCLEOTIDE SEQUENCE [LARGE SCALE GENOMIC DNA]</scope>
    <source>
        <strain evidence="5">TA 26</strain>
    </source>
</reference>
<dbReference type="STRING" id="1811193.A0O21_05640"/>
<organism evidence="4 5">
    <name type="scientific">Streptococcus pantholopis</name>
    <dbReference type="NCBI Taxonomy" id="1811193"/>
    <lineage>
        <taxon>Bacteria</taxon>
        <taxon>Bacillati</taxon>
        <taxon>Bacillota</taxon>
        <taxon>Bacilli</taxon>
        <taxon>Lactobacillales</taxon>
        <taxon>Streptococcaceae</taxon>
        <taxon>Streptococcus</taxon>
    </lineage>
</organism>
<sequence length="187" mass="21195">MNCLIVYAHPNPKSFNAAVLKTVTDNLSATHTVQLIDLYADHFDPVLRFDDDHKRRDLTSDPATKRYRDLVTWADQFIFIFPIWWSGMPAMMKGFIDRVFVAGFAYHNTNTGLKGHLNGKAWIITTHNTPAFITPFAQDYGKVLKGQILKSCGIRPVKISQLTGIEKNSDQERQKKLAMIAQTAKTI</sequence>
<dbReference type="InterPro" id="IPR051545">
    <property type="entry name" value="NAD(P)H_dehydrogenase_qn"/>
</dbReference>
<dbReference type="Pfam" id="PF02525">
    <property type="entry name" value="Flavodoxin_2"/>
    <property type="match status" value="1"/>
</dbReference>
<gene>
    <name evidence="4" type="ORF">A0O21_05640</name>
</gene>
<accession>A0A172Q819</accession>
<keyword evidence="5" id="KW-1185">Reference proteome</keyword>
<proteinExistence type="inferred from homology"/>
<evidence type="ECO:0000259" key="3">
    <source>
        <dbReference type="Pfam" id="PF02525"/>
    </source>
</evidence>
<dbReference type="InterPro" id="IPR029039">
    <property type="entry name" value="Flavoprotein-like_sf"/>
</dbReference>